<evidence type="ECO:0000313" key="2">
    <source>
        <dbReference type="EMBL" id="HIQ70943.1"/>
    </source>
</evidence>
<protein>
    <submittedName>
        <fullName evidence="2">PHP domain-containing protein</fullName>
    </submittedName>
</protein>
<dbReference type="InterPro" id="IPR016195">
    <property type="entry name" value="Pol/histidinol_Pase-like"/>
</dbReference>
<gene>
    <name evidence="2" type="ORF">IAB73_01875</name>
</gene>
<reference evidence="2" key="1">
    <citation type="submission" date="2020-10" db="EMBL/GenBank/DDBJ databases">
        <authorList>
            <person name="Gilroy R."/>
        </authorList>
    </citation>
    <scope>NUCLEOTIDE SEQUENCE</scope>
    <source>
        <strain evidence="2">ChiSxjej2B14-6234</strain>
    </source>
</reference>
<dbReference type="Proteomes" id="UP000886887">
    <property type="component" value="Unassembled WGS sequence"/>
</dbReference>
<feature type="domain" description="Polymerase/histidinol phosphatase N-terminal" evidence="1">
    <location>
        <begin position="5"/>
        <end position="73"/>
    </location>
</feature>
<dbReference type="GO" id="GO:0035312">
    <property type="term" value="F:5'-3' DNA exonuclease activity"/>
    <property type="evidence" value="ECO:0007669"/>
    <property type="project" value="TreeGrafter"/>
</dbReference>
<dbReference type="InterPro" id="IPR052018">
    <property type="entry name" value="PHP_domain"/>
</dbReference>
<evidence type="ECO:0000259" key="1">
    <source>
        <dbReference type="SMART" id="SM00481"/>
    </source>
</evidence>
<name>A0A9D0Z8I8_9FIRM</name>
<dbReference type="SUPFAM" id="SSF89550">
    <property type="entry name" value="PHP domain-like"/>
    <property type="match status" value="1"/>
</dbReference>
<dbReference type="InterPro" id="IPR004013">
    <property type="entry name" value="PHP_dom"/>
</dbReference>
<dbReference type="InterPro" id="IPR003141">
    <property type="entry name" value="Pol/His_phosphatase_N"/>
</dbReference>
<dbReference type="SMART" id="SM00481">
    <property type="entry name" value="POLIIIAc"/>
    <property type="match status" value="1"/>
</dbReference>
<dbReference type="PANTHER" id="PTHR42924:SF3">
    <property type="entry name" value="POLYMERASE_HISTIDINOL PHOSPHATASE N-TERMINAL DOMAIN-CONTAINING PROTEIN"/>
    <property type="match status" value="1"/>
</dbReference>
<dbReference type="PANTHER" id="PTHR42924">
    <property type="entry name" value="EXONUCLEASE"/>
    <property type="match status" value="1"/>
</dbReference>
<dbReference type="AlphaFoldDB" id="A0A9D0Z8I8"/>
<reference evidence="2" key="2">
    <citation type="journal article" date="2021" name="PeerJ">
        <title>Extensive microbial diversity within the chicken gut microbiome revealed by metagenomics and culture.</title>
        <authorList>
            <person name="Gilroy R."/>
            <person name="Ravi A."/>
            <person name="Getino M."/>
            <person name="Pursley I."/>
            <person name="Horton D.L."/>
            <person name="Alikhan N.F."/>
            <person name="Baker D."/>
            <person name="Gharbi K."/>
            <person name="Hall N."/>
            <person name="Watson M."/>
            <person name="Adriaenssens E.M."/>
            <person name="Foster-Nyarko E."/>
            <person name="Jarju S."/>
            <person name="Secka A."/>
            <person name="Antonio M."/>
            <person name="Oren A."/>
            <person name="Chaudhuri R.R."/>
            <person name="La Ragione R."/>
            <person name="Hildebrand F."/>
            <person name="Pallen M.J."/>
        </authorList>
    </citation>
    <scope>NUCLEOTIDE SEQUENCE</scope>
    <source>
        <strain evidence="2">ChiSxjej2B14-6234</strain>
    </source>
</reference>
<dbReference type="Pfam" id="PF02811">
    <property type="entry name" value="PHP"/>
    <property type="match status" value="1"/>
</dbReference>
<dbReference type="GO" id="GO:0004534">
    <property type="term" value="F:5'-3' RNA exonuclease activity"/>
    <property type="evidence" value="ECO:0007669"/>
    <property type="project" value="TreeGrafter"/>
</dbReference>
<accession>A0A9D0Z8I8</accession>
<comment type="caution">
    <text evidence="2">The sequence shown here is derived from an EMBL/GenBank/DDBJ whole genome shotgun (WGS) entry which is preliminary data.</text>
</comment>
<organism evidence="2 3">
    <name type="scientific">Candidatus Onthenecus intestinigallinarum</name>
    <dbReference type="NCBI Taxonomy" id="2840875"/>
    <lineage>
        <taxon>Bacteria</taxon>
        <taxon>Bacillati</taxon>
        <taxon>Bacillota</taxon>
        <taxon>Clostridia</taxon>
        <taxon>Eubacteriales</taxon>
        <taxon>Candidatus Onthenecus</taxon>
    </lineage>
</organism>
<evidence type="ECO:0000313" key="3">
    <source>
        <dbReference type="Proteomes" id="UP000886887"/>
    </source>
</evidence>
<sequence>MKLNVDLHMHSCLSPCADDDMTPNNLVNMAWLNGLDAIAVSDHNTARNLPAVREVARERGIALLPALEVTTREEVHVLCYFRTVEEALAFDAWVYERLPAIPNAPAFFGRQLLMNARDEVIGQEERLLLSAISAGLEEVARAARAMGGLAVPAHINRGANGILTNLGFIPPGAGFTAVEVSRRSPPPAIDLTPYTVLYASDAHRLEDIPEEGHALECADCDEIAIFASIARA</sequence>
<dbReference type="Gene3D" id="3.20.20.140">
    <property type="entry name" value="Metal-dependent hydrolases"/>
    <property type="match status" value="1"/>
</dbReference>
<proteinExistence type="predicted"/>
<dbReference type="CDD" id="cd07432">
    <property type="entry name" value="PHP_HisPPase"/>
    <property type="match status" value="1"/>
</dbReference>
<dbReference type="EMBL" id="DVFJ01000006">
    <property type="protein sequence ID" value="HIQ70943.1"/>
    <property type="molecule type" value="Genomic_DNA"/>
</dbReference>